<dbReference type="EMBL" id="AEON01000002">
    <property type="protein sequence ID" value="EFT82811.1"/>
    <property type="molecule type" value="Genomic_DNA"/>
</dbReference>
<dbReference type="AlphaFoldDB" id="E6K223"/>
<feature type="transmembrane region" description="Helical" evidence="1">
    <location>
        <begin position="31"/>
        <end position="49"/>
    </location>
</feature>
<proteinExistence type="predicted"/>
<dbReference type="KEGG" id="pdo:PSDT_0184"/>
<sequence>METMEKLIGFIAGIVILIWICGKLFTAFLPWLFGITIALIIIKTGVWMYKNSREDEDQPYIDTTAEPYNE</sequence>
<keyword evidence="1" id="KW-1133">Transmembrane helix</keyword>
<dbReference type="PATRIC" id="fig|864564.6.peg.205"/>
<feature type="transmembrane region" description="Helical" evidence="1">
    <location>
        <begin position="7"/>
        <end position="25"/>
    </location>
</feature>
<evidence type="ECO:0000256" key="1">
    <source>
        <dbReference type="SAM" id="Phobius"/>
    </source>
</evidence>
<keyword evidence="1" id="KW-0472">Membrane</keyword>
<dbReference type="Proteomes" id="UP000004946">
    <property type="component" value="Chromosome"/>
</dbReference>
<name>E6K223_PARDN</name>
<protein>
    <submittedName>
        <fullName evidence="2">Uncharacterized protein</fullName>
    </submittedName>
</protein>
<keyword evidence="3" id="KW-1185">Reference proteome</keyword>
<dbReference type="RefSeq" id="WP_006290738.1">
    <property type="nucleotide sequence ID" value="NZ_AP012333.1"/>
</dbReference>
<evidence type="ECO:0000313" key="2">
    <source>
        <dbReference type="EMBL" id="EFT82811.1"/>
    </source>
</evidence>
<dbReference type="HOGENOM" id="CLU_2754235_0_0_11"/>
<comment type="caution">
    <text evidence="2">The sequence shown here is derived from an EMBL/GenBank/DDBJ whole genome shotgun (WGS) entry which is preliminary data.</text>
</comment>
<reference evidence="2 3" key="1">
    <citation type="submission" date="2010-12" db="EMBL/GenBank/DDBJ databases">
        <authorList>
            <person name="Muzny D."/>
            <person name="Qin X."/>
            <person name="Buhay C."/>
            <person name="Dugan-Rocha S."/>
            <person name="Ding Y."/>
            <person name="Chen G."/>
            <person name="Hawes A."/>
            <person name="Holder M."/>
            <person name="Jhangiani S."/>
            <person name="Johnson A."/>
            <person name="Khan Z."/>
            <person name="Li Z."/>
            <person name="Liu W."/>
            <person name="Liu X."/>
            <person name="Perez L."/>
            <person name="Shen H."/>
            <person name="Wang Q."/>
            <person name="Watt J."/>
            <person name="Xi L."/>
            <person name="Xin Y."/>
            <person name="Zhou J."/>
            <person name="Deng J."/>
            <person name="Jiang H."/>
            <person name="Liu Y."/>
            <person name="Qu J."/>
            <person name="Song X.-Z."/>
            <person name="Zhang L."/>
            <person name="Villasana D."/>
            <person name="Johnson A."/>
            <person name="Liu J."/>
            <person name="Liyanage D."/>
            <person name="Lorensuhewa L."/>
            <person name="Robinson T."/>
            <person name="Song A."/>
            <person name="Song B.-B."/>
            <person name="Dinh H."/>
            <person name="Thornton R."/>
            <person name="Coyle M."/>
            <person name="Francisco L."/>
            <person name="Jackson L."/>
            <person name="Javaid M."/>
            <person name="Korchina V."/>
            <person name="Kovar C."/>
            <person name="Mata R."/>
            <person name="Mathew T."/>
            <person name="Ngo R."/>
            <person name="Nguyen L."/>
            <person name="Nguyen N."/>
            <person name="Okwuonu G."/>
            <person name="Ongeri F."/>
            <person name="Pham C."/>
            <person name="Simmons D."/>
            <person name="Wilczek-Boney K."/>
            <person name="Hale W."/>
            <person name="Jakkamsetti A."/>
            <person name="Pham P."/>
            <person name="Ruth R."/>
            <person name="San Lucas F."/>
            <person name="Warren J."/>
            <person name="Zhang J."/>
            <person name="Zhao Z."/>
            <person name="Zhou C."/>
            <person name="Zhu D."/>
            <person name="Lee S."/>
            <person name="Bess C."/>
            <person name="Blankenburg K."/>
            <person name="Forbes L."/>
            <person name="Fu Q."/>
            <person name="Gubbala S."/>
            <person name="Hirani K."/>
            <person name="Jayaseelan J.C."/>
            <person name="Lara F."/>
            <person name="Munidasa M."/>
            <person name="Palculict T."/>
            <person name="Patil S."/>
            <person name="Pu L.-L."/>
            <person name="Saada N."/>
            <person name="Tang L."/>
            <person name="Weissenberger G."/>
            <person name="Zhu Y."/>
            <person name="Hemphill L."/>
            <person name="Shang Y."/>
            <person name="Youmans B."/>
            <person name="Ayvaz T."/>
            <person name="Ross M."/>
            <person name="Santibanez J."/>
            <person name="Aqrawi P."/>
            <person name="Gross S."/>
            <person name="Joshi V."/>
            <person name="Fowler G."/>
            <person name="Nazareth L."/>
            <person name="Reid J."/>
            <person name="Worley K."/>
            <person name="Petrosino J."/>
            <person name="Highlander S."/>
            <person name="Gibbs R."/>
        </authorList>
    </citation>
    <scope>NUCLEOTIDE SEQUENCE [LARGE SCALE GENOMIC DNA]</scope>
    <source>
        <strain evidence="2 3">DSM 10105</strain>
    </source>
</reference>
<gene>
    <name evidence="2" type="ORF">HMPREF0620_1496</name>
</gene>
<keyword evidence="1" id="KW-0812">Transmembrane</keyword>
<evidence type="ECO:0000313" key="3">
    <source>
        <dbReference type="Proteomes" id="UP000004946"/>
    </source>
</evidence>
<accession>E6K223</accession>
<organism evidence="2 3">
    <name type="scientific">Parascardovia denticolens DSM 10105 = JCM 12538</name>
    <dbReference type="NCBI Taxonomy" id="864564"/>
    <lineage>
        <taxon>Bacteria</taxon>
        <taxon>Bacillati</taxon>
        <taxon>Actinomycetota</taxon>
        <taxon>Actinomycetes</taxon>
        <taxon>Bifidobacteriales</taxon>
        <taxon>Bifidobacteriaceae</taxon>
        <taxon>Parascardovia</taxon>
    </lineage>
</organism>